<name>A0AA38TTB0_9ASTR</name>
<organism evidence="1 2">
    <name type="scientific">Centaurea solstitialis</name>
    <name type="common">yellow star-thistle</name>
    <dbReference type="NCBI Taxonomy" id="347529"/>
    <lineage>
        <taxon>Eukaryota</taxon>
        <taxon>Viridiplantae</taxon>
        <taxon>Streptophyta</taxon>
        <taxon>Embryophyta</taxon>
        <taxon>Tracheophyta</taxon>
        <taxon>Spermatophyta</taxon>
        <taxon>Magnoliopsida</taxon>
        <taxon>eudicotyledons</taxon>
        <taxon>Gunneridae</taxon>
        <taxon>Pentapetalae</taxon>
        <taxon>asterids</taxon>
        <taxon>campanulids</taxon>
        <taxon>Asterales</taxon>
        <taxon>Asteraceae</taxon>
        <taxon>Carduoideae</taxon>
        <taxon>Cardueae</taxon>
        <taxon>Centaureinae</taxon>
        <taxon>Centaurea</taxon>
    </lineage>
</organism>
<evidence type="ECO:0000313" key="1">
    <source>
        <dbReference type="EMBL" id="KAJ9560590.1"/>
    </source>
</evidence>
<gene>
    <name evidence="1" type="ORF">OSB04_005750</name>
</gene>
<comment type="caution">
    <text evidence="1">The sequence shown here is derived from an EMBL/GenBank/DDBJ whole genome shotgun (WGS) entry which is preliminary data.</text>
</comment>
<dbReference type="AlphaFoldDB" id="A0AA38TTB0"/>
<dbReference type="Proteomes" id="UP001172457">
    <property type="component" value="Chromosome 2"/>
</dbReference>
<evidence type="ECO:0000313" key="2">
    <source>
        <dbReference type="Proteomes" id="UP001172457"/>
    </source>
</evidence>
<protein>
    <submittedName>
        <fullName evidence="1">Uncharacterized protein</fullName>
    </submittedName>
</protein>
<dbReference type="EMBL" id="JARYMX010000002">
    <property type="protein sequence ID" value="KAJ9560590.1"/>
    <property type="molecule type" value="Genomic_DNA"/>
</dbReference>
<sequence length="184" mass="21500">MSLLDDVFHSIYHLRTTNDIWDTLCVQYEGTAVRLYLKFMRFNCLLIDLNTIDIVYANSEVVTKFMQTIPKYWETYTMCLTMYKDIKTSSLSESYAEEDSHKRYQGFQEHLRCFGLKVHTFSYQIWKALGTKSTKKAKNVKSRILKKLKVLVFARCLFGVASSATLGEDSLLSALVSRSYLWRH</sequence>
<accession>A0AA38TTB0</accession>
<reference evidence="1" key="1">
    <citation type="submission" date="2023-03" db="EMBL/GenBank/DDBJ databases">
        <title>Chromosome-scale reference genome and RAD-based genetic map of yellow starthistle (Centaurea solstitialis) reveal putative structural variation and QTLs associated with invader traits.</title>
        <authorList>
            <person name="Reatini B."/>
            <person name="Cang F.A."/>
            <person name="Jiang Q."/>
            <person name="Mckibben M.T.W."/>
            <person name="Barker M.S."/>
            <person name="Rieseberg L.H."/>
            <person name="Dlugosch K.M."/>
        </authorList>
    </citation>
    <scope>NUCLEOTIDE SEQUENCE</scope>
    <source>
        <strain evidence="1">CAN-66</strain>
        <tissue evidence="1">Leaf</tissue>
    </source>
</reference>
<proteinExistence type="predicted"/>
<keyword evidence="2" id="KW-1185">Reference proteome</keyword>